<dbReference type="PANTHER" id="PTHR24094:SF15">
    <property type="entry name" value="AMP-DEPENDENT SYNTHETASE_LIGASE DOMAIN-CONTAINING PROTEIN-RELATED"/>
    <property type="match status" value="1"/>
</dbReference>
<sequence>MRPFRIYLLLLICATLFAAWPPTPRQEPGLPVLDELLPHIAQVPQRPRVLGYERDLFGTGWAPAGGCTVREATLADAGGHLSDCRVTGGTGTDPYTGDPLNLGRQVEIDHILPLSAAWDLGAHRWDRARREAFANDPLNLVATSRAANREKSDHLPTGWLPGDRGAHCWYARRLALVAATWEIPLPADELAAMRRACQPRVPGGDWLGLSPDH</sequence>
<keyword evidence="1" id="KW-0732">Signal</keyword>
<evidence type="ECO:0000256" key="1">
    <source>
        <dbReference type="SAM" id="SignalP"/>
    </source>
</evidence>
<organism evidence="3 4">
    <name type="scientific">Corynebacterium hylobatis</name>
    <dbReference type="NCBI Taxonomy" id="1859290"/>
    <lineage>
        <taxon>Bacteria</taxon>
        <taxon>Bacillati</taxon>
        <taxon>Actinomycetota</taxon>
        <taxon>Actinomycetes</taxon>
        <taxon>Mycobacteriales</taxon>
        <taxon>Corynebacteriaceae</taxon>
        <taxon>Corynebacterium</taxon>
    </lineage>
</organism>
<comment type="caution">
    <text evidence="3">The sequence shown here is derived from an EMBL/GenBank/DDBJ whole genome shotgun (WGS) entry which is preliminary data.</text>
</comment>
<proteinExistence type="predicted"/>
<evidence type="ECO:0000259" key="2">
    <source>
        <dbReference type="Pfam" id="PF07510"/>
    </source>
</evidence>
<dbReference type="OrthoDB" id="5196645at2"/>
<keyword evidence="3" id="KW-0255">Endonuclease</keyword>
<keyword evidence="3" id="KW-0540">Nuclease</keyword>
<keyword evidence="4" id="KW-1185">Reference proteome</keyword>
<dbReference type="RefSeq" id="WP_126119494.1">
    <property type="nucleotide sequence ID" value="NZ_RXHJ01000001.1"/>
</dbReference>
<keyword evidence="3" id="KW-0378">Hydrolase</keyword>
<evidence type="ECO:0000313" key="4">
    <source>
        <dbReference type="Proteomes" id="UP000274907"/>
    </source>
</evidence>
<dbReference type="AlphaFoldDB" id="A0A430I2A1"/>
<dbReference type="Proteomes" id="UP000274907">
    <property type="component" value="Unassembled WGS sequence"/>
</dbReference>
<name>A0A430I2A1_9CORY</name>
<dbReference type="GO" id="GO:0004519">
    <property type="term" value="F:endonuclease activity"/>
    <property type="evidence" value="ECO:0007669"/>
    <property type="project" value="UniProtKB-KW"/>
</dbReference>
<dbReference type="EMBL" id="RXHJ01000001">
    <property type="protein sequence ID" value="RSZ66204.1"/>
    <property type="molecule type" value="Genomic_DNA"/>
</dbReference>
<reference evidence="3 4" key="1">
    <citation type="submission" date="2018-12" db="EMBL/GenBank/DDBJ databases">
        <title>YIM 101343 draft genome.</title>
        <authorList>
            <person name="Chen X."/>
        </authorList>
    </citation>
    <scope>NUCLEOTIDE SEQUENCE [LARGE SCALE GENOMIC DNA]</scope>
    <source>
        <strain evidence="3 4">YIM 101343</strain>
    </source>
</reference>
<feature type="domain" description="GmrSD restriction endonucleases C-terminal" evidence="2">
    <location>
        <begin position="93"/>
        <end position="154"/>
    </location>
</feature>
<dbReference type="Pfam" id="PF07510">
    <property type="entry name" value="GmrSD_C"/>
    <property type="match status" value="1"/>
</dbReference>
<feature type="chain" id="PRO_5039651837" evidence="1">
    <location>
        <begin position="19"/>
        <end position="213"/>
    </location>
</feature>
<feature type="signal peptide" evidence="1">
    <location>
        <begin position="1"/>
        <end position="18"/>
    </location>
</feature>
<dbReference type="PANTHER" id="PTHR24094">
    <property type="entry name" value="SECRETED PROTEIN"/>
    <property type="match status" value="1"/>
</dbReference>
<protein>
    <submittedName>
        <fullName evidence="3">HNH endonuclease</fullName>
    </submittedName>
</protein>
<accession>A0A430I2A1</accession>
<dbReference type="InterPro" id="IPR011089">
    <property type="entry name" value="GmrSD_C"/>
</dbReference>
<evidence type="ECO:0000313" key="3">
    <source>
        <dbReference type="EMBL" id="RSZ66204.1"/>
    </source>
</evidence>
<gene>
    <name evidence="3" type="ORF">EAH68_01255</name>
</gene>